<dbReference type="InterPro" id="IPR001412">
    <property type="entry name" value="aa-tRNA-synth_I_CS"/>
</dbReference>
<dbReference type="FunFam" id="1.10.240.10:FF:000001">
    <property type="entry name" value="Tyrosine--tRNA ligase"/>
    <property type="match status" value="1"/>
</dbReference>
<dbReference type="Pfam" id="PF00579">
    <property type="entry name" value="tRNA-synt_1b"/>
    <property type="match status" value="1"/>
</dbReference>
<dbReference type="PROSITE" id="PS00178">
    <property type="entry name" value="AA_TRNA_LIGASE_I"/>
    <property type="match status" value="1"/>
</dbReference>
<dbReference type="InterPro" id="IPR002305">
    <property type="entry name" value="aa-tRNA-synth_Ic"/>
</dbReference>
<keyword evidence="5 8" id="KW-0648">Protein biosynthesis</keyword>
<evidence type="ECO:0000256" key="5">
    <source>
        <dbReference type="ARBA" id="ARBA00022917"/>
    </source>
</evidence>
<dbReference type="EMBL" id="AYSA01000223">
    <property type="protein sequence ID" value="ESZ94845.1"/>
    <property type="molecule type" value="Genomic_DNA"/>
</dbReference>
<dbReference type="Gene3D" id="3.40.50.620">
    <property type="entry name" value="HUPs"/>
    <property type="match status" value="1"/>
</dbReference>
<dbReference type="Gene3D" id="3.10.290.10">
    <property type="entry name" value="RNA-binding S4 domain"/>
    <property type="match status" value="1"/>
</dbReference>
<evidence type="ECO:0000313" key="12">
    <source>
        <dbReference type="Proteomes" id="UP000019487"/>
    </source>
</evidence>
<keyword evidence="4 8" id="KW-0067">ATP-binding</keyword>
<feature type="region of interest" description="Disordered" evidence="9">
    <location>
        <begin position="655"/>
        <end position="702"/>
    </location>
</feature>
<protein>
    <recommendedName>
        <fullName evidence="8">Tyrosine--tRNA ligase</fullName>
        <ecNumber evidence="8">6.1.1.1</ecNumber>
    </recommendedName>
    <alternativeName>
        <fullName evidence="8">Tyrosyl-tRNA synthetase</fullName>
    </alternativeName>
</protein>
<keyword evidence="6 8" id="KW-0030">Aminoacyl-tRNA synthetase</keyword>
<dbReference type="HOGENOM" id="CLU_024003_4_0_1"/>
<accession>W9CK15</accession>
<keyword evidence="2 8" id="KW-0436">Ligase</keyword>
<comment type="caution">
    <text evidence="11">The sequence shown here is derived from an EMBL/GenBank/DDBJ whole genome shotgun (WGS) entry which is preliminary data.</text>
</comment>
<gene>
    <name evidence="11" type="ORF">SBOR_4805</name>
</gene>
<evidence type="ECO:0000259" key="10">
    <source>
        <dbReference type="Pfam" id="PF16714"/>
    </source>
</evidence>
<dbReference type="Proteomes" id="UP000019487">
    <property type="component" value="Unassembled WGS sequence"/>
</dbReference>
<dbReference type="InterPro" id="IPR036986">
    <property type="entry name" value="S4_RNA-bd_sf"/>
</dbReference>
<dbReference type="Pfam" id="PF16714">
    <property type="entry name" value="TyrRSs_C"/>
    <property type="match status" value="1"/>
</dbReference>
<dbReference type="PANTHER" id="PTHR11766">
    <property type="entry name" value="TYROSYL-TRNA SYNTHETASE"/>
    <property type="match status" value="1"/>
</dbReference>
<dbReference type="GO" id="GO:0005829">
    <property type="term" value="C:cytosol"/>
    <property type="evidence" value="ECO:0007669"/>
    <property type="project" value="TreeGrafter"/>
</dbReference>
<comment type="catalytic activity">
    <reaction evidence="7 8">
        <text>tRNA(Tyr) + L-tyrosine + ATP = L-tyrosyl-tRNA(Tyr) + AMP + diphosphate + H(+)</text>
        <dbReference type="Rhea" id="RHEA:10220"/>
        <dbReference type="Rhea" id="RHEA-COMP:9706"/>
        <dbReference type="Rhea" id="RHEA-COMP:9707"/>
        <dbReference type="ChEBI" id="CHEBI:15378"/>
        <dbReference type="ChEBI" id="CHEBI:30616"/>
        <dbReference type="ChEBI" id="CHEBI:33019"/>
        <dbReference type="ChEBI" id="CHEBI:58315"/>
        <dbReference type="ChEBI" id="CHEBI:78442"/>
        <dbReference type="ChEBI" id="CHEBI:78536"/>
        <dbReference type="ChEBI" id="CHEBI:456215"/>
        <dbReference type="EC" id="6.1.1.1"/>
    </reaction>
</comment>
<keyword evidence="12" id="KW-1185">Reference proteome</keyword>
<evidence type="ECO:0000256" key="4">
    <source>
        <dbReference type="ARBA" id="ARBA00022840"/>
    </source>
</evidence>
<dbReference type="GO" id="GO:0005739">
    <property type="term" value="C:mitochondrion"/>
    <property type="evidence" value="ECO:0007669"/>
    <property type="project" value="TreeGrafter"/>
</dbReference>
<dbReference type="AlphaFoldDB" id="W9CK15"/>
<dbReference type="EC" id="6.1.1.1" evidence="8"/>
<dbReference type="PRINTS" id="PR01040">
    <property type="entry name" value="TRNASYNTHTYR"/>
</dbReference>
<evidence type="ECO:0000256" key="2">
    <source>
        <dbReference type="ARBA" id="ARBA00022598"/>
    </source>
</evidence>
<evidence type="ECO:0000256" key="7">
    <source>
        <dbReference type="ARBA" id="ARBA00048248"/>
    </source>
</evidence>
<dbReference type="OrthoDB" id="337870at2759"/>
<dbReference type="FunFam" id="3.40.50.620:FF:000227">
    <property type="entry name" value="Tyrosine--tRNA ligase"/>
    <property type="match status" value="1"/>
</dbReference>
<dbReference type="SUPFAM" id="SSF52374">
    <property type="entry name" value="Nucleotidylyl transferase"/>
    <property type="match status" value="1"/>
</dbReference>
<reference evidence="11 12" key="1">
    <citation type="journal article" date="2014" name="Genome Announc.">
        <title>Draft genome sequence of Sclerotinia borealis, a psychrophilic plant pathogenic fungus.</title>
        <authorList>
            <person name="Mardanov A.V."/>
            <person name="Beletsky A.V."/>
            <person name="Kadnikov V.V."/>
            <person name="Ignatov A.N."/>
            <person name="Ravin N.V."/>
        </authorList>
    </citation>
    <scope>NUCLEOTIDE SEQUENCE [LARGE SCALE GENOMIC DNA]</scope>
    <source>
        <strain evidence="12">F-4157</strain>
    </source>
</reference>
<organism evidence="11 12">
    <name type="scientific">Sclerotinia borealis (strain F-4128)</name>
    <dbReference type="NCBI Taxonomy" id="1432307"/>
    <lineage>
        <taxon>Eukaryota</taxon>
        <taxon>Fungi</taxon>
        <taxon>Dikarya</taxon>
        <taxon>Ascomycota</taxon>
        <taxon>Pezizomycotina</taxon>
        <taxon>Leotiomycetes</taxon>
        <taxon>Helotiales</taxon>
        <taxon>Sclerotiniaceae</taxon>
        <taxon>Sclerotinia</taxon>
    </lineage>
</organism>
<dbReference type="InterPro" id="IPR014729">
    <property type="entry name" value="Rossmann-like_a/b/a_fold"/>
</dbReference>
<sequence length="702" mass="79435">MATTSLLQRSTRPDLYVCARCAFKVSQNSNKASRRWIGTKYLAKLADAGLDWAHKAVDIKTGKQKSMLSILEERGYVHQITGKRDELDRMMTEKRLGAYVGVDPTAPSLHIGHLLPLMSLFWMYVHGYHTVSLLGGATAKIGDPTDRLITREKLKSTTRNENVLKMHYQLKGIWLNVEAYGRKYGYNWEWAWKRGLANNNHWMNKLTAMELLQVLGPGLRIGAMIAKDTVKNKMTKGDGMSYAEFTYPLLQSWDWWHMYNTKGITMQIGGSDQYGNITAGIDAVKYIIANHPDPVIRDMHKNATPPVGFTVPLLTTSSGAKYSKSAGNAIWLDKDMMSSFDLYAHFLRTSDQDVEKFLKLFTFMPLEQITTLVEEHMKEPSKRQAQHKLAREFLELVHGLPAAKAAELSHRLLFSKPDDEKSVKALQDELKKVEDRMASSSTPFSASHRPRADLKLPHSFVYTRSIARIIVAAGLCATASEANRLCGSSGIYIGGSRPLGYVGKDDVLTFTPIKTWKNADTHHYLIDRELLVLRRGKSNIRIIKVIPDEEYIAEGLSFPGNEEWVTQKTPTLFNEKGEIIEAEKNPNVDRLGVDRTDREEIMRLRQLRREKSHKNTQDRWQARGTRHDDRTQQLKPDLDGPEFAVKKVYSRPSAEWDSFSEKVESQTHSNPDGLVRKIGSKNSPPGFINPLAGNSGGDRSDY</sequence>
<evidence type="ECO:0000256" key="8">
    <source>
        <dbReference type="RuleBase" id="RU361234"/>
    </source>
</evidence>
<dbReference type="CDD" id="cd00805">
    <property type="entry name" value="TyrRS_core"/>
    <property type="match status" value="1"/>
</dbReference>
<dbReference type="Gene3D" id="1.10.240.10">
    <property type="entry name" value="Tyrosyl-Transfer RNA Synthetase"/>
    <property type="match status" value="1"/>
</dbReference>
<dbReference type="InterPro" id="IPR002307">
    <property type="entry name" value="Tyr-tRNA-ligase"/>
</dbReference>
<evidence type="ECO:0000256" key="6">
    <source>
        <dbReference type="ARBA" id="ARBA00023146"/>
    </source>
</evidence>
<dbReference type="GO" id="GO:0003723">
    <property type="term" value="F:RNA binding"/>
    <property type="evidence" value="ECO:0007669"/>
    <property type="project" value="InterPro"/>
</dbReference>
<dbReference type="STRING" id="1432307.W9CK15"/>
<proteinExistence type="inferred from homology"/>
<comment type="similarity">
    <text evidence="1 8">Belongs to the class-I aminoacyl-tRNA synthetase family.</text>
</comment>
<evidence type="ECO:0000256" key="9">
    <source>
        <dbReference type="SAM" id="MobiDB-lite"/>
    </source>
</evidence>
<feature type="region of interest" description="Disordered" evidence="9">
    <location>
        <begin position="607"/>
        <end position="642"/>
    </location>
</feature>
<evidence type="ECO:0000256" key="1">
    <source>
        <dbReference type="ARBA" id="ARBA00005594"/>
    </source>
</evidence>
<name>W9CK15_SCLBF</name>
<keyword evidence="3 8" id="KW-0547">Nucleotide-binding</keyword>
<evidence type="ECO:0000313" key="11">
    <source>
        <dbReference type="EMBL" id="ESZ94845.1"/>
    </source>
</evidence>
<dbReference type="InterPro" id="IPR032005">
    <property type="entry name" value="TyrRSs_C"/>
</dbReference>
<dbReference type="InterPro" id="IPR024088">
    <property type="entry name" value="Tyr-tRNA-ligase_bac-type"/>
</dbReference>
<dbReference type="GO" id="GO:0005524">
    <property type="term" value="F:ATP binding"/>
    <property type="evidence" value="ECO:0007669"/>
    <property type="project" value="UniProtKB-KW"/>
</dbReference>
<feature type="compositionally biased region" description="Basic and acidic residues" evidence="9">
    <location>
        <begin position="607"/>
        <end position="638"/>
    </location>
</feature>
<evidence type="ECO:0000256" key="3">
    <source>
        <dbReference type="ARBA" id="ARBA00022741"/>
    </source>
</evidence>
<dbReference type="PANTHER" id="PTHR11766:SF0">
    <property type="entry name" value="TYROSINE--TRNA LIGASE, MITOCHONDRIAL"/>
    <property type="match status" value="1"/>
</dbReference>
<dbReference type="NCBIfam" id="TIGR00234">
    <property type="entry name" value="tyrS"/>
    <property type="match status" value="1"/>
</dbReference>
<feature type="domain" description="Tyrosyl-tRNA synthetase C-terminal" evidence="10">
    <location>
        <begin position="446"/>
        <end position="562"/>
    </location>
</feature>
<dbReference type="GO" id="GO:0006437">
    <property type="term" value="P:tyrosyl-tRNA aminoacylation"/>
    <property type="evidence" value="ECO:0007669"/>
    <property type="project" value="InterPro"/>
</dbReference>
<dbReference type="GO" id="GO:0004831">
    <property type="term" value="F:tyrosine-tRNA ligase activity"/>
    <property type="evidence" value="ECO:0007669"/>
    <property type="project" value="UniProtKB-EC"/>
</dbReference>